<dbReference type="RefSeq" id="WP_201851395.1">
    <property type="nucleotide sequence ID" value="NZ_JABBYC010000094.1"/>
</dbReference>
<sequence>MTQRRSFVAALVLPAVVALVAAGCTGGGQEPADASSPASSASGSDTGLPSSAAGEDDGTGDTGDGTGPSGDETGGSTGDGADDASGGDTAAPTAAAPFAADTSPDHAEPTGVGDTLLTVTGIRTGVHEGFDRVVFDLDGTGSGTPGWDVRYVPEAIDDGSGHHVDVAGDSILSVRISGTAAPTDSGVTEADRTPISPAGAEAVEEVVYRSWFEGYSSAFVGIDGAERPFRVFLLTDPVRVVLDVQH</sequence>
<dbReference type="PROSITE" id="PS51257">
    <property type="entry name" value="PROKAR_LIPOPROTEIN"/>
    <property type="match status" value="1"/>
</dbReference>
<proteinExistence type="predicted"/>
<evidence type="ECO:0000259" key="3">
    <source>
        <dbReference type="Pfam" id="PF24837"/>
    </source>
</evidence>
<feature type="compositionally biased region" description="Gly residues" evidence="1">
    <location>
        <begin position="60"/>
        <end position="78"/>
    </location>
</feature>
<dbReference type="InterPro" id="IPR056303">
    <property type="entry name" value="AMIN-like"/>
</dbReference>
<protein>
    <recommendedName>
        <fullName evidence="3">AMIN-like domain-containing protein</fullName>
    </recommendedName>
</protein>
<feature type="chain" id="PRO_5045794467" description="AMIN-like domain-containing protein" evidence="2">
    <location>
        <begin position="22"/>
        <end position="246"/>
    </location>
</feature>
<keyword evidence="5" id="KW-1185">Reference proteome</keyword>
<evidence type="ECO:0000313" key="4">
    <source>
        <dbReference type="EMBL" id="MBL0888853.1"/>
    </source>
</evidence>
<evidence type="ECO:0000313" key="5">
    <source>
        <dbReference type="Proteomes" id="UP000675409"/>
    </source>
</evidence>
<gene>
    <name evidence="4" type="ORF">HGK34_21685</name>
</gene>
<organism evidence="4 5">
    <name type="scientific">Myceligenerans indicum</name>
    <dbReference type="NCBI Taxonomy" id="2593663"/>
    <lineage>
        <taxon>Bacteria</taxon>
        <taxon>Bacillati</taxon>
        <taxon>Actinomycetota</taxon>
        <taxon>Actinomycetes</taxon>
        <taxon>Micrococcales</taxon>
        <taxon>Promicromonosporaceae</taxon>
        <taxon>Myceligenerans</taxon>
    </lineage>
</organism>
<dbReference type="Proteomes" id="UP000675409">
    <property type="component" value="Unassembled WGS sequence"/>
</dbReference>
<evidence type="ECO:0000256" key="1">
    <source>
        <dbReference type="SAM" id="MobiDB-lite"/>
    </source>
</evidence>
<dbReference type="Pfam" id="PF24837">
    <property type="entry name" value="AMIN-like"/>
    <property type="match status" value="1"/>
</dbReference>
<feature type="domain" description="AMIN-like" evidence="3">
    <location>
        <begin position="118"/>
        <end position="246"/>
    </location>
</feature>
<keyword evidence="2" id="KW-0732">Signal</keyword>
<reference evidence="4 5" key="1">
    <citation type="journal article" date="2021" name="Arch. Microbiol.">
        <title>Myceligenerans indicum sp. nov., an actinobacterium isolated from mangrove sediment of Sundarbans, India.</title>
        <authorList>
            <person name="Asha K."/>
            <person name="Bhadury P."/>
        </authorList>
    </citation>
    <scope>NUCLEOTIDE SEQUENCE [LARGE SCALE GENOMIC DNA]</scope>
    <source>
        <strain evidence="4 5">I2</strain>
    </source>
</reference>
<evidence type="ECO:0000256" key="2">
    <source>
        <dbReference type="SAM" id="SignalP"/>
    </source>
</evidence>
<feature type="region of interest" description="Disordered" evidence="1">
    <location>
        <begin position="24"/>
        <end position="113"/>
    </location>
</feature>
<accession>A0ABS1LS77</accession>
<feature type="compositionally biased region" description="Low complexity" evidence="1">
    <location>
        <begin position="83"/>
        <end position="102"/>
    </location>
</feature>
<feature type="signal peptide" evidence="2">
    <location>
        <begin position="1"/>
        <end position="21"/>
    </location>
</feature>
<comment type="caution">
    <text evidence="4">The sequence shown here is derived from an EMBL/GenBank/DDBJ whole genome shotgun (WGS) entry which is preliminary data.</text>
</comment>
<feature type="compositionally biased region" description="Low complexity" evidence="1">
    <location>
        <begin position="31"/>
        <end position="53"/>
    </location>
</feature>
<name>A0ABS1LS77_9MICO</name>
<dbReference type="EMBL" id="JABBYC010000094">
    <property type="protein sequence ID" value="MBL0888853.1"/>
    <property type="molecule type" value="Genomic_DNA"/>
</dbReference>